<evidence type="ECO:0000313" key="2">
    <source>
        <dbReference type="EMBL" id="PZQ83957.1"/>
    </source>
</evidence>
<organism evidence="2 3">
    <name type="scientific">Acinetobacter johnsonii</name>
    <dbReference type="NCBI Taxonomy" id="40214"/>
    <lineage>
        <taxon>Bacteria</taxon>
        <taxon>Pseudomonadati</taxon>
        <taxon>Pseudomonadota</taxon>
        <taxon>Gammaproteobacteria</taxon>
        <taxon>Moraxellales</taxon>
        <taxon>Moraxellaceae</taxon>
        <taxon>Acinetobacter</taxon>
    </lineage>
</organism>
<gene>
    <name evidence="2" type="ORF">DI542_17890</name>
</gene>
<dbReference type="AlphaFoldDB" id="A0A2W5SMB0"/>
<dbReference type="RefSeq" id="WP_236770661.1">
    <property type="nucleotide sequence ID" value="NZ_JADDYQ010000099.1"/>
</dbReference>
<protein>
    <submittedName>
        <fullName evidence="2">Plasmid mobilization relaxosome protein MobC</fullName>
    </submittedName>
</protein>
<evidence type="ECO:0000259" key="1">
    <source>
        <dbReference type="Pfam" id="PF05713"/>
    </source>
</evidence>
<dbReference type="Pfam" id="PF05713">
    <property type="entry name" value="MobC"/>
    <property type="match status" value="1"/>
</dbReference>
<name>A0A2W5SMB0_ACIJO</name>
<dbReference type="InterPro" id="IPR008687">
    <property type="entry name" value="MobC"/>
</dbReference>
<evidence type="ECO:0000313" key="3">
    <source>
        <dbReference type="Proteomes" id="UP000249282"/>
    </source>
</evidence>
<sequence>MAEEHKHEIQFEKKRPIRTKVVKVTLFDSEFKLLEDKNPYNSVAKLLRESALKAVKQEDVHTSTYSKLDRDFILELSRIGTNINQISKAINTNIAREEPFEAVKLLHLLIGIDETLKKLKESVQ</sequence>
<accession>A0A2W5SMB0</accession>
<dbReference type="EMBL" id="QFQJ01000178">
    <property type="protein sequence ID" value="PZQ83957.1"/>
    <property type="molecule type" value="Genomic_DNA"/>
</dbReference>
<dbReference type="Proteomes" id="UP000249282">
    <property type="component" value="Unassembled WGS sequence"/>
</dbReference>
<reference evidence="2 3" key="1">
    <citation type="submission" date="2017-11" db="EMBL/GenBank/DDBJ databases">
        <title>Infants hospitalized years apart are colonized by the same room-sourced microbial strains.</title>
        <authorList>
            <person name="Brooks B."/>
            <person name="Olm M.R."/>
            <person name="Firek B.A."/>
            <person name="Baker R."/>
            <person name="Thomas B.C."/>
            <person name="Morowitz M.J."/>
            <person name="Banfield J.F."/>
        </authorList>
    </citation>
    <scope>NUCLEOTIDE SEQUENCE [LARGE SCALE GENOMIC DNA]</scope>
    <source>
        <strain evidence="2">S2_003_000_R3_20</strain>
    </source>
</reference>
<proteinExistence type="predicted"/>
<feature type="domain" description="Bacterial mobilisation" evidence="1">
    <location>
        <begin position="74"/>
        <end position="109"/>
    </location>
</feature>
<comment type="caution">
    <text evidence="2">The sequence shown here is derived from an EMBL/GenBank/DDBJ whole genome shotgun (WGS) entry which is preliminary data.</text>
</comment>